<feature type="region of interest" description="Disordered" evidence="2">
    <location>
        <begin position="357"/>
        <end position="393"/>
    </location>
</feature>
<dbReference type="EMBL" id="CP045913">
    <property type="protein sequence ID" value="QGH63424.1"/>
    <property type="molecule type" value="Genomic_DNA"/>
</dbReference>
<dbReference type="PIRSF" id="PIRSF029215">
    <property type="entry name" value="UCP029215"/>
    <property type="match status" value="1"/>
</dbReference>
<dbReference type="InterPro" id="IPR016913">
    <property type="entry name" value="UCP029215"/>
</dbReference>
<name>A0A5Q2VGU2_SERPR</name>
<evidence type="ECO:0000313" key="3">
    <source>
        <dbReference type="EMBL" id="QGH63424.1"/>
    </source>
</evidence>
<keyword evidence="1" id="KW-0175">Coiled coil</keyword>
<evidence type="ECO:0000313" key="4">
    <source>
        <dbReference type="Proteomes" id="UP000381260"/>
    </source>
</evidence>
<evidence type="ECO:0000256" key="2">
    <source>
        <dbReference type="SAM" id="MobiDB-lite"/>
    </source>
</evidence>
<feature type="compositionally biased region" description="Basic and acidic residues" evidence="2">
    <location>
        <begin position="381"/>
        <end position="393"/>
    </location>
</feature>
<organism evidence="3 4">
    <name type="scientific">Serratia proteamaculans</name>
    <dbReference type="NCBI Taxonomy" id="28151"/>
    <lineage>
        <taxon>Bacteria</taxon>
        <taxon>Pseudomonadati</taxon>
        <taxon>Pseudomonadota</taxon>
        <taxon>Gammaproteobacteria</taxon>
        <taxon>Enterobacterales</taxon>
        <taxon>Yersiniaceae</taxon>
        <taxon>Serratia</taxon>
    </lineage>
</organism>
<feature type="compositionally biased region" description="Basic and acidic residues" evidence="2">
    <location>
        <begin position="357"/>
        <end position="371"/>
    </location>
</feature>
<dbReference type="RefSeq" id="WP_153860150.1">
    <property type="nucleotide sequence ID" value="NZ_CP045913.1"/>
</dbReference>
<gene>
    <name evidence="3" type="ORF">GHV41_22395</name>
</gene>
<feature type="coiled-coil region" evidence="1">
    <location>
        <begin position="238"/>
        <end position="300"/>
    </location>
</feature>
<reference evidence="3 4" key="1">
    <citation type="submission" date="2019-11" db="EMBL/GenBank/DDBJ databases">
        <title>The Phosphoenolpyruvate Phosphotransferase System Regulates Serratia proteamaculans 336X Biofilm Formation and Wheat Roots colonization.</title>
        <authorList>
            <person name="Liu F."/>
        </authorList>
    </citation>
    <scope>NUCLEOTIDE SEQUENCE [LARGE SCALE GENOMIC DNA]</scope>
    <source>
        <strain evidence="3 4">336X</strain>
    </source>
</reference>
<dbReference type="Proteomes" id="UP000381260">
    <property type="component" value="Chromosome"/>
</dbReference>
<dbReference type="Pfam" id="PF09979">
    <property type="entry name" value="DUF2213"/>
    <property type="match status" value="1"/>
</dbReference>
<proteinExistence type="predicted"/>
<dbReference type="AlphaFoldDB" id="A0A5Q2VGU2"/>
<protein>
    <submittedName>
        <fullName evidence="3">DUF2213 domain-containing protein</fullName>
    </submittedName>
</protein>
<sequence length="393" mass="43395">MKTVSRFDVGEIRAHINNDGYLEDTPVVGRVGILQYRNPDGSKRRELRLPEDVFHADSLASYRGKPITLGHPYAEGKVDPKNIKRLQTGTMLDAGRQDGKTVRVPVVIGDDAAIQAAKNKRARQLSLGYTCDLEEKAGWYNARTDEVIYLADAGGKLPDGHMSADWEEFDLIQRNIRINHLSQVTKARAGETATLNLDGDEEFTFDDDDNQPKGKTMQKIRLDSGLEYDAAPEVVVSYQALKQDAADKQTKLEEAQKTISTVTAERDTLKTDAAGFEDKLKKAREDAAVTIKARAELEAKADKHGIKCDGLDDIAVKKAVVAKLKPALKLDGKDDTYVNVAFDMAIEAAPMEQQRKIVNQDKAEARNDAAEPKGSAAARQKYLDRLQGKKETA</sequence>
<evidence type="ECO:0000256" key="1">
    <source>
        <dbReference type="SAM" id="Coils"/>
    </source>
</evidence>
<accession>A0A5Q2VGU2</accession>